<proteinExistence type="predicted"/>
<sequence>MCITLALAITIENITSWRREIIPTIQDPQHAPFITKNYTTIPAIHLAISLIIVSCGTFASLKVTNAITSIAIAIAFTIYLTDVIMMPIFFLLVLPSPKFEGCLYWFTKPGGISNDQAARGCNLLTGALYKETITGLCTSAVFLFTLIILLSNNSRLIVYSSLPRVPQTHFRTDATFHARAEPNQASITTSINKDIEKQDTIQPAGALETPTIMTKSNQPSGKGDLDDTIQDGAG</sequence>
<dbReference type="EMBL" id="JADNYJ010000025">
    <property type="protein sequence ID" value="KAF8904687.1"/>
    <property type="molecule type" value="Genomic_DNA"/>
</dbReference>
<keyword evidence="2" id="KW-0812">Transmembrane</keyword>
<feature type="transmembrane region" description="Helical" evidence="2">
    <location>
        <begin position="43"/>
        <end position="63"/>
    </location>
</feature>
<dbReference type="Proteomes" id="UP000724874">
    <property type="component" value="Unassembled WGS sequence"/>
</dbReference>
<accession>A0A9P5NS25</accession>
<protein>
    <submittedName>
        <fullName evidence="3">Uncharacterized protein</fullName>
    </submittedName>
</protein>
<keyword evidence="2" id="KW-0472">Membrane</keyword>
<reference evidence="3" key="1">
    <citation type="submission" date="2020-11" db="EMBL/GenBank/DDBJ databases">
        <authorList>
            <consortium name="DOE Joint Genome Institute"/>
            <person name="Ahrendt S."/>
            <person name="Riley R."/>
            <person name="Andreopoulos W."/>
            <person name="LaButti K."/>
            <person name="Pangilinan J."/>
            <person name="Ruiz-duenas F.J."/>
            <person name="Barrasa J.M."/>
            <person name="Sanchez-Garcia M."/>
            <person name="Camarero S."/>
            <person name="Miyauchi S."/>
            <person name="Serrano A."/>
            <person name="Linde D."/>
            <person name="Babiker R."/>
            <person name="Drula E."/>
            <person name="Ayuso-Fernandez I."/>
            <person name="Pacheco R."/>
            <person name="Padilla G."/>
            <person name="Ferreira P."/>
            <person name="Barriuso J."/>
            <person name="Kellner H."/>
            <person name="Castanera R."/>
            <person name="Alfaro M."/>
            <person name="Ramirez L."/>
            <person name="Pisabarro A.G."/>
            <person name="Kuo A."/>
            <person name="Tritt A."/>
            <person name="Lipzen A."/>
            <person name="He G."/>
            <person name="Yan M."/>
            <person name="Ng V."/>
            <person name="Cullen D."/>
            <person name="Martin F."/>
            <person name="Rosso M.-N."/>
            <person name="Henrissat B."/>
            <person name="Hibbett D."/>
            <person name="Martinez A.T."/>
            <person name="Grigoriev I.V."/>
        </authorList>
    </citation>
    <scope>NUCLEOTIDE SEQUENCE</scope>
    <source>
        <strain evidence="3">AH 44721</strain>
    </source>
</reference>
<feature type="transmembrane region" description="Helical" evidence="2">
    <location>
        <begin position="70"/>
        <end position="94"/>
    </location>
</feature>
<feature type="transmembrane region" description="Helical" evidence="2">
    <location>
        <begin position="132"/>
        <end position="150"/>
    </location>
</feature>
<feature type="region of interest" description="Disordered" evidence="1">
    <location>
        <begin position="200"/>
        <end position="234"/>
    </location>
</feature>
<keyword evidence="4" id="KW-1185">Reference proteome</keyword>
<dbReference type="OrthoDB" id="3116179at2759"/>
<organism evidence="3 4">
    <name type="scientific">Gymnopilus junonius</name>
    <name type="common">Spectacular rustgill mushroom</name>
    <name type="synonym">Gymnopilus spectabilis subsp. junonius</name>
    <dbReference type="NCBI Taxonomy" id="109634"/>
    <lineage>
        <taxon>Eukaryota</taxon>
        <taxon>Fungi</taxon>
        <taxon>Dikarya</taxon>
        <taxon>Basidiomycota</taxon>
        <taxon>Agaricomycotina</taxon>
        <taxon>Agaricomycetes</taxon>
        <taxon>Agaricomycetidae</taxon>
        <taxon>Agaricales</taxon>
        <taxon>Agaricineae</taxon>
        <taxon>Hymenogastraceae</taxon>
        <taxon>Gymnopilus</taxon>
    </lineage>
</organism>
<evidence type="ECO:0000313" key="4">
    <source>
        <dbReference type="Proteomes" id="UP000724874"/>
    </source>
</evidence>
<feature type="compositionally biased region" description="Polar residues" evidence="1">
    <location>
        <begin position="211"/>
        <end position="220"/>
    </location>
</feature>
<evidence type="ECO:0000256" key="2">
    <source>
        <dbReference type="SAM" id="Phobius"/>
    </source>
</evidence>
<evidence type="ECO:0000313" key="3">
    <source>
        <dbReference type="EMBL" id="KAF8904687.1"/>
    </source>
</evidence>
<gene>
    <name evidence="3" type="ORF">CPB84DRAFT_1772570</name>
</gene>
<name>A0A9P5NS25_GYMJU</name>
<keyword evidence="2" id="KW-1133">Transmembrane helix</keyword>
<evidence type="ECO:0000256" key="1">
    <source>
        <dbReference type="SAM" id="MobiDB-lite"/>
    </source>
</evidence>
<dbReference type="AlphaFoldDB" id="A0A9P5NS25"/>
<comment type="caution">
    <text evidence="3">The sequence shown here is derived from an EMBL/GenBank/DDBJ whole genome shotgun (WGS) entry which is preliminary data.</text>
</comment>